<evidence type="ECO:0000313" key="9">
    <source>
        <dbReference type="EMBL" id="MFD2461175.1"/>
    </source>
</evidence>
<dbReference type="Pfam" id="PF01694">
    <property type="entry name" value="Rhomboid"/>
    <property type="match status" value="1"/>
</dbReference>
<dbReference type="EC" id="3.4.21.-" evidence="9"/>
<comment type="caution">
    <text evidence="9">The sequence shown here is derived from an EMBL/GenBank/DDBJ whole genome shotgun (WGS) entry which is preliminary data.</text>
</comment>
<evidence type="ECO:0000256" key="5">
    <source>
        <dbReference type="ARBA" id="ARBA00022989"/>
    </source>
</evidence>
<dbReference type="GO" id="GO:0008233">
    <property type="term" value="F:peptidase activity"/>
    <property type="evidence" value="ECO:0007669"/>
    <property type="project" value="UniProtKB-KW"/>
</dbReference>
<keyword evidence="6 7" id="KW-0472">Membrane</keyword>
<dbReference type="GO" id="GO:0006508">
    <property type="term" value="P:proteolysis"/>
    <property type="evidence" value="ECO:0007669"/>
    <property type="project" value="UniProtKB-KW"/>
</dbReference>
<reference evidence="10" key="1">
    <citation type="journal article" date="2019" name="Int. J. Syst. Evol. Microbiol.">
        <title>The Global Catalogue of Microorganisms (GCM) 10K type strain sequencing project: providing services to taxonomists for standard genome sequencing and annotation.</title>
        <authorList>
            <consortium name="The Broad Institute Genomics Platform"/>
            <consortium name="The Broad Institute Genome Sequencing Center for Infectious Disease"/>
            <person name="Wu L."/>
            <person name="Ma J."/>
        </authorList>
    </citation>
    <scope>NUCLEOTIDE SEQUENCE [LARGE SCALE GENOMIC DNA]</scope>
    <source>
        <strain evidence="10">CGMCC 4.7643</strain>
    </source>
</reference>
<sequence length="321" mass="34641">MNQPPNPAVQPQAALPGCWWHPNRPTGLRCVRCERPACPDCLREAAVGFQCTDCVHTGRQEQRRQHREYQEIQPGTRTIAGARLGRTSVVVPVLIAVNLLVYLVTVMQAKSLTGNGAAEVSQAGVLWTQATLGGGEWWRIFTSGFLHDGPLHILANMFSLWMVGRTLELVFGKTRFLALYFVSMLGGSTAVLLFDDVDKGTLGASGALFGLIGAYAVIVVKQRLNPTWLLITLALNAYITFGVAHISILGHAGGLVVGALVTVAILYAPETNQARWQAAGIAIVVLALLGLLVYRDTQIASMSCHFVQIGGQPRYACLPLS</sequence>
<feature type="transmembrane region" description="Helical" evidence="7">
    <location>
        <begin position="145"/>
        <end position="164"/>
    </location>
</feature>
<dbReference type="RefSeq" id="WP_345405501.1">
    <property type="nucleotide sequence ID" value="NZ_BAABHG010000018.1"/>
</dbReference>
<keyword evidence="3 7" id="KW-0812">Transmembrane</keyword>
<evidence type="ECO:0000256" key="2">
    <source>
        <dbReference type="ARBA" id="ARBA00009045"/>
    </source>
</evidence>
<evidence type="ECO:0000256" key="1">
    <source>
        <dbReference type="ARBA" id="ARBA00004141"/>
    </source>
</evidence>
<comment type="subcellular location">
    <subcellularLocation>
        <location evidence="1">Membrane</location>
        <topology evidence="1">Multi-pass membrane protein</topology>
    </subcellularLocation>
</comment>
<evidence type="ECO:0000256" key="3">
    <source>
        <dbReference type="ARBA" id="ARBA00022692"/>
    </source>
</evidence>
<proteinExistence type="inferred from homology"/>
<feature type="domain" description="Peptidase S54 rhomboid" evidence="8">
    <location>
        <begin position="135"/>
        <end position="266"/>
    </location>
</feature>
<accession>A0ABW5GK68</accession>
<keyword evidence="9" id="KW-0645">Protease</keyword>
<dbReference type="Gene3D" id="1.20.1540.10">
    <property type="entry name" value="Rhomboid-like"/>
    <property type="match status" value="1"/>
</dbReference>
<dbReference type="InterPro" id="IPR050925">
    <property type="entry name" value="Rhomboid_protease_S54"/>
</dbReference>
<evidence type="ECO:0000256" key="4">
    <source>
        <dbReference type="ARBA" id="ARBA00022801"/>
    </source>
</evidence>
<feature type="transmembrane region" description="Helical" evidence="7">
    <location>
        <begin position="176"/>
        <end position="194"/>
    </location>
</feature>
<name>A0ABW5GK68_9PSEU</name>
<protein>
    <submittedName>
        <fullName evidence="9">Rhomboid family intramembrane serine protease</fullName>
        <ecNumber evidence="9">3.4.21.-</ecNumber>
    </submittedName>
</protein>
<feature type="transmembrane region" description="Helical" evidence="7">
    <location>
        <begin position="89"/>
        <end position="109"/>
    </location>
</feature>
<comment type="similarity">
    <text evidence="2">Belongs to the peptidase S54 family.</text>
</comment>
<dbReference type="InterPro" id="IPR035952">
    <property type="entry name" value="Rhomboid-like_sf"/>
</dbReference>
<evidence type="ECO:0000313" key="10">
    <source>
        <dbReference type="Proteomes" id="UP001597419"/>
    </source>
</evidence>
<evidence type="ECO:0000259" key="8">
    <source>
        <dbReference type="Pfam" id="PF01694"/>
    </source>
</evidence>
<keyword evidence="10" id="KW-1185">Reference proteome</keyword>
<gene>
    <name evidence="9" type="ORF">ACFSYJ_21400</name>
</gene>
<dbReference type="Proteomes" id="UP001597419">
    <property type="component" value="Unassembled WGS sequence"/>
</dbReference>
<keyword evidence="5 7" id="KW-1133">Transmembrane helix</keyword>
<evidence type="ECO:0000256" key="6">
    <source>
        <dbReference type="ARBA" id="ARBA00023136"/>
    </source>
</evidence>
<dbReference type="InterPro" id="IPR022764">
    <property type="entry name" value="Peptidase_S54_rhomboid_dom"/>
</dbReference>
<dbReference type="EMBL" id="JBHUKU010000011">
    <property type="protein sequence ID" value="MFD2461175.1"/>
    <property type="molecule type" value="Genomic_DNA"/>
</dbReference>
<feature type="transmembrane region" description="Helical" evidence="7">
    <location>
        <begin position="200"/>
        <end position="220"/>
    </location>
</feature>
<feature type="transmembrane region" description="Helical" evidence="7">
    <location>
        <begin position="227"/>
        <end position="246"/>
    </location>
</feature>
<keyword evidence="4 9" id="KW-0378">Hydrolase</keyword>
<dbReference type="PANTHER" id="PTHR43731">
    <property type="entry name" value="RHOMBOID PROTEASE"/>
    <property type="match status" value="1"/>
</dbReference>
<dbReference type="PANTHER" id="PTHR43731:SF14">
    <property type="entry name" value="PRESENILIN-ASSOCIATED RHOMBOID-LIKE PROTEIN, MITOCHONDRIAL"/>
    <property type="match status" value="1"/>
</dbReference>
<organism evidence="9 10">
    <name type="scientific">Amycolatopsis samaneae</name>
    <dbReference type="NCBI Taxonomy" id="664691"/>
    <lineage>
        <taxon>Bacteria</taxon>
        <taxon>Bacillati</taxon>
        <taxon>Actinomycetota</taxon>
        <taxon>Actinomycetes</taxon>
        <taxon>Pseudonocardiales</taxon>
        <taxon>Pseudonocardiaceae</taxon>
        <taxon>Amycolatopsis</taxon>
    </lineage>
</organism>
<dbReference type="SUPFAM" id="SSF144091">
    <property type="entry name" value="Rhomboid-like"/>
    <property type="match status" value="1"/>
</dbReference>
<feature type="transmembrane region" description="Helical" evidence="7">
    <location>
        <begin position="276"/>
        <end position="294"/>
    </location>
</feature>
<evidence type="ECO:0000256" key="7">
    <source>
        <dbReference type="SAM" id="Phobius"/>
    </source>
</evidence>